<accession>A0A6J5RYA8</accession>
<dbReference type="EMBL" id="LR797280">
    <property type="protein sequence ID" value="CAB4199397.1"/>
    <property type="molecule type" value="Genomic_DNA"/>
</dbReference>
<evidence type="ECO:0000256" key="1">
    <source>
        <dbReference type="SAM" id="Phobius"/>
    </source>
</evidence>
<feature type="transmembrane region" description="Helical" evidence="1">
    <location>
        <begin position="60"/>
        <end position="77"/>
    </location>
</feature>
<protein>
    <submittedName>
        <fullName evidence="2">Uncharacterized protein</fullName>
    </submittedName>
</protein>
<keyword evidence="1" id="KW-1133">Transmembrane helix</keyword>
<organism evidence="2">
    <name type="scientific">uncultured Caudovirales phage</name>
    <dbReference type="NCBI Taxonomy" id="2100421"/>
    <lineage>
        <taxon>Viruses</taxon>
        <taxon>Duplodnaviria</taxon>
        <taxon>Heunggongvirae</taxon>
        <taxon>Uroviricota</taxon>
        <taxon>Caudoviricetes</taxon>
        <taxon>Peduoviridae</taxon>
        <taxon>Maltschvirus</taxon>
        <taxon>Maltschvirus maltsch</taxon>
    </lineage>
</organism>
<proteinExistence type="predicted"/>
<name>A0A6J5RYA8_9CAUD</name>
<gene>
    <name evidence="2" type="ORF">UFOVP1333_44</name>
</gene>
<reference evidence="2" key="1">
    <citation type="submission" date="2020-05" db="EMBL/GenBank/DDBJ databases">
        <authorList>
            <person name="Chiriac C."/>
            <person name="Salcher M."/>
            <person name="Ghai R."/>
            <person name="Kavagutti S V."/>
        </authorList>
    </citation>
    <scope>NUCLEOTIDE SEQUENCE</scope>
</reference>
<keyword evidence="1" id="KW-0812">Transmembrane</keyword>
<keyword evidence="1" id="KW-0472">Membrane</keyword>
<feature type="transmembrane region" description="Helical" evidence="1">
    <location>
        <begin position="23"/>
        <end position="40"/>
    </location>
</feature>
<sequence length="81" mass="9413">MEFLGISVQTKSGKLNWQDLRRVLYVLMFTWLIGVRLLGINVLDDFSRTQGVGLDTLFDAAALYVVYLIGWHIFWPVRPRI</sequence>
<evidence type="ECO:0000313" key="2">
    <source>
        <dbReference type="EMBL" id="CAB4199397.1"/>
    </source>
</evidence>